<protein>
    <submittedName>
        <fullName evidence="2">Uncharacterized protein</fullName>
    </submittedName>
</protein>
<comment type="caution">
    <text evidence="2">The sequence shown here is derived from an EMBL/GenBank/DDBJ whole genome shotgun (WGS) entry which is preliminary data.</text>
</comment>
<feature type="region of interest" description="Disordered" evidence="1">
    <location>
        <begin position="129"/>
        <end position="157"/>
    </location>
</feature>
<keyword evidence="3" id="KW-1185">Reference proteome</keyword>
<proteinExistence type="predicted"/>
<evidence type="ECO:0000313" key="2">
    <source>
        <dbReference type="EMBL" id="PJI84430.1"/>
    </source>
</evidence>
<gene>
    <name evidence="2" type="ORF">BC777_3489</name>
</gene>
<dbReference type="AlphaFoldDB" id="A0A2M8W0H8"/>
<reference evidence="2 3" key="1">
    <citation type="submission" date="2017-11" db="EMBL/GenBank/DDBJ databases">
        <title>Genomic Encyclopedia of Archaeal and Bacterial Type Strains, Phase II (KMG-II): From Individual Species to Whole Genera.</title>
        <authorList>
            <person name="Goeker M."/>
        </authorList>
    </citation>
    <scope>NUCLEOTIDE SEQUENCE [LARGE SCALE GENOMIC DNA]</scope>
    <source>
        <strain evidence="2 3">DSM 29128</strain>
    </source>
</reference>
<accession>A0A2M8W0H8</accession>
<sequence length="282" mass="30492">MLAAQIDMRQQGPVIRGHADTGTVKDMRLRDFRRGRGQHAVERQKGPVDREGRFDRAAQICAQKPLGQRKAAPRAPFVQIADQNGGLARLAKNILADGAQLRPAQGLHQRQMRADEAKRLPITRQISDDSTAMAASGQIKQGDAVDRDMGPDKNDRAQKSVAVIRPAMRGVAVQIAQAGGGLDCRDIQQAIMWWDLFISLLQDQRVDLIDRHFGLQGGKCPVGGNASVIAAAAVDVPAQAGKVLISIGQYLAFAGGFMALGPRNDSLMFKQIDMIGEINVCS</sequence>
<organism evidence="2 3">
    <name type="scientific">Yoonia maricola</name>
    <dbReference type="NCBI Taxonomy" id="420999"/>
    <lineage>
        <taxon>Bacteria</taxon>
        <taxon>Pseudomonadati</taxon>
        <taxon>Pseudomonadota</taxon>
        <taxon>Alphaproteobacteria</taxon>
        <taxon>Rhodobacterales</taxon>
        <taxon>Paracoccaceae</taxon>
        <taxon>Yoonia</taxon>
    </lineage>
</organism>
<dbReference type="EMBL" id="PGTY01000004">
    <property type="protein sequence ID" value="PJI84430.1"/>
    <property type="molecule type" value="Genomic_DNA"/>
</dbReference>
<evidence type="ECO:0000256" key="1">
    <source>
        <dbReference type="SAM" id="MobiDB-lite"/>
    </source>
</evidence>
<name>A0A2M8W0H8_9RHOB</name>
<feature type="compositionally biased region" description="Basic and acidic residues" evidence="1">
    <location>
        <begin position="143"/>
        <end position="157"/>
    </location>
</feature>
<dbReference type="Proteomes" id="UP000228531">
    <property type="component" value="Unassembled WGS sequence"/>
</dbReference>
<evidence type="ECO:0000313" key="3">
    <source>
        <dbReference type="Proteomes" id="UP000228531"/>
    </source>
</evidence>